<protein>
    <submittedName>
        <fullName evidence="1">Uncharacterized protein</fullName>
    </submittedName>
</protein>
<dbReference type="AlphaFoldDB" id="A0AA36FGH0"/>
<evidence type="ECO:0000313" key="2">
    <source>
        <dbReference type="Proteomes" id="UP001162480"/>
    </source>
</evidence>
<dbReference type="Proteomes" id="UP001162480">
    <property type="component" value="Chromosome 21"/>
</dbReference>
<proteinExistence type="predicted"/>
<keyword evidence="2" id="KW-1185">Reference proteome</keyword>
<reference evidence="1" key="1">
    <citation type="submission" date="2023-08" db="EMBL/GenBank/DDBJ databases">
        <authorList>
            <person name="Alioto T."/>
            <person name="Alioto T."/>
            <person name="Gomez Garrido J."/>
        </authorList>
    </citation>
    <scope>NUCLEOTIDE SEQUENCE</scope>
</reference>
<sequence length="74" mass="8367">MEENRQDLQTQVRRYSRIFRMLTVEIMFRLTEDGHGFICGVSICDYASSECCSSFAVCDGNEILSASRFSVVAS</sequence>
<dbReference type="EMBL" id="OX597834">
    <property type="protein sequence ID" value="CAI9738186.1"/>
    <property type="molecule type" value="Genomic_DNA"/>
</dbReference>
<evidence type="ECO:0000313" key="1">
    <source>
        <dbReference type="EMBL" id="CAI9738186.1"/>
    </source>
</evidence>
<name>A0AA36FGH0_OCTVU</name>
<organism evidence="1 2">
    <name type="scientific">Octopus vulgaris</name>
    <name type="common">Common octopus</name>
    <dbReference type="NCBI Taxonomy" id="6645"/>
    <lineage>
        <taxon>Eukaryota</taxon>
        <taxon>Metazoa</taxon>
        <taxon>Spiralia</taxon>
        <taxon>Lophotrochozoa</taxon>
        <taxon>Mollusca</taxon>
        <taxon>Cephalopoda</taxon>
        <taxon>Coleoidea</taxon>
        <taxon>Octopodiformes</taxon>
        <taxon>Octopoda</taxon>
        <taxon>Incirrata</taxon>
        <taxon>Octopodidae</taxon>
        <taxon>Octopus</taxon>
    </lineage>
</organism>
<accession>A0AA36FGH0</accession>
<gene>
    <name evidence="1" type="ORF">OCTVUL_1B010579</name>
</gene>